<dbReference type="InterPro" id="IPR019853">
    <property type="entry name" value="GldB-like"/>
</dbReference>
<dbReference type="AlphaFoldDB" id="A0A0D0GPB0"/>
<evidence type="ECO:0000313" key="1">
    <source>
        <dbReference type="EMBL" id="KIO76311.1"/>
    </source>
</evidence>
<reference evidence="1 2" key="1">
    <citation type="submission" date="2015-01" db="EMBL/GenBank/DDBJ databases">
        <title>Draft genome sequence of Pedobacter sp. NL19 isolated from sludge of an effluent treatment pond in an abandoned uranium mine.</title>
        <authorList>
            <person name="Santos T."/>
            <person name="Caetano T."/>
            <person name="Covas C."/>
            <person name="Cruz A."/>
            <person name="Mendo S."/>
        </authorList>
    </citation>
    <scope>NUCLEOTIDE SEQUENCE [LARGE SCALE GENOMIC DNA]</scope>
    <source>
        <strain evidence="1 2">NL19</strain>
    </source>
</reference>
<dbReference type="EMBL" id="JXRA01000066">
    <property type="protein sequence ID" value="KIO76311.1"/>
    <property type="molecule type" value="Genomic_DNA"/>
</dbReference>
<protein>
    <recommendedName>
        <fullName evidence="3">DUF2268 domain-containing protein</fullName>
    </recommendedName>
</protein>
<gene>
    <name evidence="1" type="ORF">TH53_15805</name>
</gene>
<keyword evidence="2" id="KW-1185">Reference proteome</keyword>
<name>A0A0D0GPB0_9SPHI</name>
<proteinExistence type="predicted"/>
<accession>A0A0D0GPB0</accession>
<evidence type="ECO:0000313" key="2">
    <source>
        <dbReference type="Proteomes" id="UP000032049"/>
    </source>
</evidence>
<sequence length="314" mass="36090">MSANAQSGKVYWKRSSPDSIIISQTDLHNYWTAFDSCMTTSDSLRQISFIQKYYIDKATTGLKGLNAKDDLHAEDYVDCIRLLPKYLNSIRNTTLSFRKHEHTIRNAYRKLKRLYPTATFSDIYFLISPLKHGGTPVEGGFIIGTEMLSNDKHADLSAFSPKQRNMFASPDLLPALVVHENVHTMQLNDNGKSTLLKRSLLEGSAEFITRLVLNRTAIKQSTYDYLTAHEASLWREFLEDIKTNNQDKWFMSDQYEDRLPDLGYIIGYKICEAYYQQSKNKQKAIADIIQMEKAPEIFLKESGYATKTSFVSRQ</sequence>
<dbReference type="Proteomes" id="UP000032049">
    <property type="component" value="Unassembled WGS sequence"/>
</dbReference>
<dbReference type="STRING" id="1503925.TH53_15805"/>
<evidence type="ECO:0008006" key="3">
    <source>
        <dbReference type="Google" id="ProtNLM"/>
    </source>
</evidence>
<comment type="caution">
    <text evidence="1">The sequence shown here is derived from an EMBL/GenBank/DDBJ whole genome shotgun (WGS) entry which is preliminary data.</text>
</comment>
<organism evidence="1 2">
    <name type="scientific">Pedobacter lusitanus</name>
    <dbReference type="NCBI Taxonomy" id="1503925"/>
    <lineage>
        <taxon>Bacteria</taxon>
        <taxon>Pseudomonadati</taxon>
        <taxon>Bacteroidota</taxon>
        <taxon>Sphingobacteriia</taxon>
        <taxon>Sphingobacteriales</taxon>
        <taxon>Sphingobacteriaceae</taxon>
        <taxon>Pedobacter</taxon>
    </lineage>
</organism>
<dbReference type="Pfam" id="PF25594">
    <property type="entry name" value="GldB_lipo"/>
    <property type="match status" value="1"/>
</dbReference>